<feature type="signal peptide" evidence="2">
    <location>
        <begin position="1"/>
        <end position="19"/>
    </location>
</feature>
<evidence type="ECO:0000256" key="2">
    <source>
        <dbReference type="SAM" id="SignalP"/>
    </source>
</evidence>
<feature type="chain" id="PRO_5039096776" description="Lipoprotein" evidence="2">
    <location>
        <begin position="20"/>
        <end position="85"/>
    </location>
</feature>
<feature type="compositionally biased region" description="Low complexity" evidence="1">
    <location>
        <begin position="35"/>
        <end position="53"/>
    </location>
</feature>
<reference evidence="3" key="2">
    <citation type="journal article" date="2021" name="PeerJ">
        <title>Extensive microbial diversity within the chicken gut microbiome revealed by metagenomics and culture.</title>
        <authorList>
            <person name="Gilroy R."/>
            <person name="Ravi A."/>
            <person name="Getino M."/>
            <person name="Pursley I."/>
            <person name="Horton D.L."/>
            <person name="Alikhan N.F."/>
            <person name="Baker D."/>
            <person name="Gharbi K."/>
            <person name="Hall N."/>
            <person name="Watson M."/>
            <person name="Adriaenssens E.M."/>
            <person name="Foster-Nyarko E."/>
            <person name="Jarju S."/>
            <person name="Secka A."/>
            <person name="Antonio M."/>
            <person name="Oren A."/>
            <person name="Chaudhuri R.R."/>
            <person name="La Ragione R."/>
            <person name="Hildebrand F."/>
            <person name="Pallen M.J."/>
        </authorList>
    </citation>
    <scope>NUCLEOTIDE SEQUENCE</scope>
    <source>
        <strain evidence="3">B1-13419</strain>
    </source>
</reference>
<evidence type="ECO:0000313" key="4">
    <source>
        <dbReference type="Proteomes" id="UP000823757"/>
    </source>
</evidence>
<keyword evidence="2" id="KW-0732">Signal</keyword>
<sequence length="85" mass="9188">MKKTMIFMLLCAAMATAFTACDSLIPNDQTAEGENTQGGNNGNGNDNDNPGGTVDDGKTRVRQIVQGDEEYGMVYKFEYDGDNLV</sequence>
<gene>
    <name evidence="3" type="ORF">IAB91_00705</name>
</gene>
<evidence type="ECO:0000256" key="1">
    <source>
        <dbReference type="SAM" id="MobiDB-lite"/>
    </source>
</evidence>
<dbReference type="AlphaFoldDB" id="A0A9D9IJ87"/>
<feature type="non-terminal residue" evidence="3">
    <location>
        <position position="85"/>
    </location>
</feature>
<evidence type="ECO:0008006" key="5">
    <source>
        <dbReference type="Google" id="ProtNLM"/>
    </source>
</evidence>
<feature type="region of interest" description="Disordered" evidence="1">
    <location>
        <begin position="26"/>
        <end position="58"/>
    </location>
</feature>
<proteinExistence type="predicted"/>
<comment type="caution">
    <text evidence="3">The sequence shown here is derived from an EMBL/GenBank/DDBJ whole genome shotgun (WGS) entry which is preliminary data.</text>
</comment>
<reference evidence="3" key="1">
    <citation type="submission" date="2020-10" db="EMBL/GenBank/DDBJ databases">
        <authorList>
            <person name="Gilroy R."/>
        </authorList>
    </citation>
    <scope>NUCLEOTIDE SEQUENCE</scope>
    <source>
        <strain evidence="3">B1-13419</strain>
    </source>
</reference>
<dbReference type="EMBL" id="JADIMD010000009">
    <property type="protein sequence ID" value="MBO8473797.1"/>
    <property type="molecule type" value="Genomic_DNA"/>
</dbReference>
<dbReference type="PROSITE" id="PS51257">
    <property type="entry name" value="PROKAR_LIPOPROTEIN"/>
    <property type="match status" value="1"/>
</dbReference>
<organism evidence="3 4">
    <name type="scientific">Candidatus Cryptobacteroides faecigallinarum</name>
    <dbReference type="NCBI Taxonomy" id="2840763"/>
    <lineage>
        <taxon>Bacteria</taxon>
        <taxon>Pseudomonadati</taxon>
        <taxon>Bacteroidota</taxon>
        <taxon>Bacteroidia</taxon>
        <taxon>Bacteroidales</taxon>
        <taxon>Candidatus Cryptobacteroides</taxon>
    </lineage>
</organism>
<accession>A0A9D9IJ87</accession>
<dbReference type="Proteomes" id="UP000823757">
    <property type="component" value="Unassembled WGS sequence"/>
</dbReference>
<protein>
    <recommendedName>
        <fullName evidence="5">Lipoprotein</fullName>
    </recommendedName>
</protein>
<name>A0A9D9IJ87_9BACT</name>
<evidence type="ECO:0000313" key="3">
    <source>
        <dbReference type="EMBL" id="MBO8473797.1"/>
    </source>
</evidence>